<dbReference type="eggNOG" id="ENOG502SDXG">
    <property type="taxonomic scope" value="Eukaryota"/>
</dbReference>
<keyword evidence="1" id="KW-0472">Membrane</keyword>
<dbReference type="OrthoDB" id="4506934at2759"/>
<gene>
    <name evidence="2" type="ORF">SETTUDRAFT_31897</name>
</gene>
<evidence type="ECO:0000256" key="1">
    <source>
        <dbReference type="SAM" id="Phobius"/>
    </source>
</evidence>
<evidence type="ECO:0000313" key="3">
    <source>
        <dbReference type="Proteomes" id="UP000016935"/>
    </source>
</evidence>
<dbReference type="Proteomes" id="UP000016935">
    <property type="component" value="Unassembled WGS sequence"/>
</dbReference>
<keyword evidence="1" id="KW-1133">Transmembrane helix</keyword>
<protein>
    <recommendedName>
        <fullName evidence="4">LITAF domain-containing protein</fullName>
    </recommendedName>
</protein>
<sequence>MGIPTTPPSEAAPAYDDVINNHPVNRYSASGSTSAYTVIPQSDDTEYHQHADTDIELHAHNHHTPSQQAPIPLPAPAPAPAPAESFTQTLASLLRPRAETPHTHCAVCDEQVLTAARHKHEQERHCCTMVAVTFMSLFFCSMVLGVVIVNAGLRRRREMEGLNGV</sequence>
<dbReference type="EMBL" id="KB908703">
    <property type="protein sequence ID" value="EOA84642.1"/>
    <property type="molecule type" value="Genomic_DNA"/>
</dbReference>
<dbReference type="RefSeq" id="XP_008026978.1">
    <property type="nucleotide sequence ID" value="XM_008028787.1"/>
</dbReference>
<keyword evidence="1" id="KW-0812">Transmembrane</keyword>
<reference evidence="2 3" key="2">
    <citation type="journal article" date="2013" name="PLoS Genet.">
        <title>Comparative genome structure, secondary metabolite, and effector coding capacity across Cochliobolus pathogens.</title>
        <authorList>
            <person name="Condon B.J."/>
            <person name="Leng Y."/>
            <person name="Wu D."/>
            <person name="Bushley K.E."/>
            <person name="Ohm R.A."/>
            <person name="Otillar R."/>
            <person name="Martin J."/>
            <person name="Schackwitz W."/>
            <person name="Grimwood J."/>
            <person name="MohdZainudin N."/>
            <person name="Xue C."/>
            <person name="Wang R."/>
            <person name="Manning V.A."/>
            <person name="Dhillon B."/>
            <person name="Tu Z.J."/>
            <person name="Steffenson B.J."/>
            <person name="Salamov A."/>
            <person name="Sun H."/>
            <person name="Lowry S."/>
            <person name="LaButti K."/>
            <person name="Han J."/>
            <person name="Copeland A."/>
            <person name="Lindquist E."/>
            <person name="Barry K."/>
            <person name="Schmutz J."/>
            <person name="Baker S.E."/>
            <person name="Ciuffetti L.M."/>
            <person name="Grigoriev I.V."/>
            <person name="Zhong S."/>
            <person name="Turgeon B.G."/>
        </authorList>
    </citation>
    <scope>NUCLEOTIDE SEQUENCE [LARGE SCALE GENOMIC DNA]</scope>
    <source>
        <strain evidence="3">28A</strain>
    </source>
</reference>
<name>R0K8S2_EXST2</name>
<dbReference type="AlphaFoldDB" id="R0K8S2"/>
<feature type="transmembrane region" description="Helical" evidence="1">
    <location>
        <begin position="129"/>
        <end position="153"/>
    </location>
</feature>
<dbReference type="HOGENOM" id="CLU_143602_0_0_1"/>
<accession>R0K8S2</accession>
<evidence type="ECO:0000313" key="2">
    <source>
        <dbReference type="EMBL" id="EOA84642.1"/>
    </source>
</evidence>
<organism evidence="2 3">
    <name type="scientific">Exserohilum turcicum (strain 28A)</name>
    <name type="common">Northern leaf blight fungus</name>
    <name type="synonym">Setosphaeria turcica</name>
    <dbReference type="NCBI Taxonomy" id="671987"/>
    <lineage>
        <taxon>Eukaryota</taxon>
        <taxon>Fungi</taxon>
        <taxon>Dikarya</taxon>
        <taxon>Ascomycota</taxon>
        <taxon>Pezizomycotina</taxon>
        <taxon>Dothideomycetes</taxon>
        <taxon>Pleosporomycetidae</taxon>
        <taxon>Pleosporales</taxon>
        <taxon>Pleosporineae</taxon>
        <taxon>Pleosporaceae</taxon>
        <taxon>Exserohilum</taxon>
    </lineage>
</organism>
<proteinExistence type="predicted"/>
<dbReference type="GeneID" id="19403600"/>
<evidence type="ECO:0008006" key="4">
    <source>
        <dbReference type="Google" id="ProtNLM"/>
    </source>
</evidence>
<reference evidence="2 3" key="1">
    <citation type="journal article" date="2012" name="PLoS Pathog.">
        <title>Diverse lifestyles and strategies of plant pathogenesis encoded in the genomes of eighteen Dothideomycetes fungi.</title>
        <authorList>
            <person name="Ohm R.A."/>
            <person name="Feau N."/>
            <person name="Henrissat B."/>
            <person name="Schoch C.L."/>
            <person name="Horwitz B.A."/>
            <person name="Barry K.W."/>
            <person name="Condon B.J."/>
            <person name="Copeland A.C."/>
            <person name="Dhillon B."/>
            <person name="Glaser F."/>
            <person name="Hesse C.N."/>
            <person name="Kosti I."/>
            <person name="LaButti K."/>
            <person name="Lindquist E.A."/>
            <person name="Lucas S."/>
            <person name="Salamov A.A."/>
            <person name="Bradshaw R.E."/>
            <person name="Ciuffetti L."/>
            <person name="Hamelin R.C."/>
            <person name="Kema G.H.J."/>
            <person name="Lawrence C."/>
            <person name="Scott J.A."/>
            <person name="Spatafora J.W."/>
            <person name="Turgeon B.G."/>
            <person name="de Wit P.J.G.M."/>
            <person name="Zhong S."/>
            <person name="Goodwin S.B."/>
            <person name="Grigoriev I.V."/>
        </authorList>
    </citation>
    <scope>NUCLEOTIDE SEQUENCE [LARGE SCALE GENOMIC DNA]</scope>
    <source>
        <strain evidence="3">28A</strain>
    </source>
</reference>
<keyword evidence="3" id="KW-1185">Reference proteome</keyword>